<dbReference type="InterPro" id="IPR000008">
    <property type="entry name" value="C2_dom"/>
</dbReference>
<dbReference type="PROSITE" id="PS51847">
    <property type="entry name" value="SMP"/>
    <property type="match status" value="1"/>
</dbReference>
<sequence length="1238" mass="137817">MRKYLGKREVVGGGSPVKTSLASAGASNKTLNGVPACSIAGETANMTLNDLAPDEEFALAIAQKTQRDAEAIRGALYLGLALTIAWIIGATGLSLAWLVLVLALVGTIMKARISRLLQTALQYELSNLRRRRALHKDETAEWLSLLFNRCSLKKHLRNEIAMFHELNESGCCKVIMTRWRFSAASIFSLAKERLEPLLNEAKPCILGPLELRELTLGEQTPYVTRVRTLEYSCEDETLDGHPGERKLSIEADVRLDCEQFRMLIASRLFGKGIGMDVDMAVEKLSLSGTILATLTLNSLAPFPHATSLSMSFLEKPDVWFSVRILRTVQMMEIPLIKTWIHAVVTDALASWLVDPGHLELNLRAQERPGPVLDSLANSIPQGVLTVVLSQNGSPPIIGDEVRWLVVTVGDQRRVTSHLNSTWTEDVSFLVGPLDNERIMIKLKTKRLVSTITLAQFELALGVYNWENSQIVETVLQQKKPSRSSSNIPNINARLEYTPIPNLEPDLPRPELTEDMLHNAGVLVVYIHSSENLNCDSSQCNPYCMLFNNRKKVKTTHYVRNTTSPSWECRAQFLVQDYTQVCLSFVIYSWNISKSCDSDMLGLAMMSLSQESTWVLRKELTLNGTNSISTMTVSILFYPVKSVQQVVTSRRSSMVPVASDDEPKSKRNSLPWMQQAKLLLIHKDVDPASSDISSLLSTGSGLMEVTLLRAKDLVAKDLNGFSDPFCELKLNNETKYKSSIKKKTLNPCWDESSIMGLPRSGESLDIVLWDHDTFGMKDYLGKVSLTLDDIRKLSNSDQSHWFTLKGTKTGSVELKIKVLSEEYETQSTYAASNASEGSSRYNIEAESISNIIRRPSMEKSKMKLHLDPVIPPPPPPRTVTLLKPTTSNQSDKISTTSKESNEMNGTQNSWMSRVVNETITDVVDEADAPKIRERRSSHHSLTPSPEQNFGKKLPQYNSFRVMKQKVKRGLKLRRFRSEVNIEDNKNESKGITLSLEPRGGGEADATELLQGAGLAHAVSQPDMLGRIRQPSPRLRIRPNELKIVNGTRERYSGVEGKVLQAQGLHVAHIAQLYCRVKFQTCNSPEKMSSSANAGKTIAKSRLLPAMPNPQFSIDFHIESDSVPRQALLIFEIRGASKELLASRRITLHELLGVSAASNEVHTWLALNNGASLEIQIAHGKELKNKSSKKLFRSWSKNARTANAIIVNAVIQVPERNVVAVARQPAIAFARPVNVNYDLT</sequence>
<dbReference type="CDD" id="cd21669">
    <property type="entry name" value="SMP_SF"/>
    <property type="match status" value="1"/>
</dbReference>
<feature type="domain" description="SMP-LTD" evidence="9">
    <location>
        <begin position="136"/>
        <end position="363"/>
    </location>
</feature>
<feature type="domain" description="C2" evidence="8">
    <location>
        <begin position="503"/>
        <end position="621"/>
    </location>
</feature>
<evidence type="ECO:0000313" key="11">
    <source>
        <dbReference type="Proteomes" id="UP000600918"/>
    </source>
</evidence>
<evidence type="ECO:0000256" key="1">
    <source>
        <dbReference type="ARBA" id="ARBA00004370"/>
    </source>
</evidence>
<evidence type="ECO:0000259" key="8">
    <source>
        <dbReference type="PROSITE" id="PS50004"/>
    </source>
</evidence>
<accession>A0A834P1R7</accession>
<dbReference type="InterPro" id="IPR031468">
    <property type="entry name" value="SMP_LBD"/>
</dbReference>
<dbReference type="PANTHER" id="PTHR46980">
    <property type="entry name" value="TRICALBIN-1-RELATED"/>
    <property type="match status" value="1"/>
</dbReference>
<comment type="subcellular location">
    <subcellularLocation>
        <location evidence="1">Membrane</location>
    </subcellularLocation>
</comment>
<dbReference type="Pfam" id="PF00168">
    <property type="entry name" value="C2"/>
    <property type="match status" value="2"/>
</dbReference>
<evidence type="ECO:0000256" key="6">
    <source>
        <dbReference type="SAM" id="MobiDB-lite"/>
    </source>
</evidence>
<keyword evidence="5 7" id="KW-0472">Membrane</keyword>
<dbReference type="GO" id="GO:0016020">
    <property type="term" value="C:membrane"/>
    <property type="evidence" value="ECO:0007669"/>
    <property type="project" value="UniProtKB-SubCell"/>
</dbReference>
<dbReference type="Proteomes" id="UP000600918">
    <property type="component" value="Unassembled WGS sequence"/>
</dbReference>
<dbReference type="InterPro" id="IPR052455">
    <property type="entry name" value="Tricalbin_domain"/>
</dbReference>
<dbReference type="PANTHER" id="PTHR46980:SF2">
    <property type="entry name" value="TRICALBIN-1-RELATED"/>
    <property type="match status" value="1"/>
</dbReference>
<proteinExistence type="predicted"/>
<evidence type="ECO:0000256" key="4">
    <source>
        <dbReference type="ARBA" id="ARBA00023121"/>
    </source>
</evidence>
<feature type="domain" description="C2" evidence="8">
    <location>
        <begin position="683"/>
        <end position="801"/>
    </location>
</feature>
<evidence type="ECO:0000256" key="7">
    <source>
        <dbReference type="SAM" id="Phobius"/>
    </source>
</evidence>
<evidence type="ECO:0000256" key="3">
    <source>
        <dbReference type="ARBA" id="ARBA00023055"/>
    </source>
</evidence>
<dbReference type="InterPro" id="IPR035892">
    <property type="entry name" value="C2_domain_sf"/>
</dbReference>
<feature type="compositionally biased region" description="Polar residues" evidence="6">
    <location>
        <begin position="886"/>
        <end position="905"/>
    </location>
</feature>
<evidence type="ECO:0000313" key="10">
    <source>
        <dbReference type="EMBL" id="KAF7425206.1"/>
    </source>
</evidence>
<feature type="transmembrane region" description="Helical" evidence="7">
    <location>
        <begin position="71"/>
        <end position="89"/>
    </location>
</feature>
<keyword evidence="7" id="KW-1133">Transmembrane helix</keyword>
<reference evidence="10" key="1">
    <citation type="journal article" date="2020" name="G3 (Bethesda)">
        <title>High-Quality Assemblies for Three Invasive Social Wasps from the &lt;i&gt;Vespula&lt;/i&gt; Genus.</title>
        <authorList>
            <person name="Harrop T.W.R."/>
            <person name="Guhlin J."/>
            <person name="McLaughlin G.M."/>
            <person name="Permina E."/>
            <person name="Stockwell P."/>
            <person name="Gilligan J."/>
            <person name="Le Lec M.F."/>
            <person name="Gruber M.A.M."/>
            <person name="Quinn O."/>
            <person name="Lovegrove M."/>
            <person name="Duncan E.J."/>
            <person name="Remnant E.J."/>
            <person name="Van Eeckhoven J."/>
            <person name="Graham B."/>
            <person name="Knapp R.A."/>
            <person name="Langford K.W."/>
            <person name="Kronenberg Z."/>
            <person name="Press M.O."/>
            <person name="Eacker S.M."/>
            <person name="Wilson-Rankin E.E."/>
            <person name="Purcell J."/>
            <person name="Lester P.J."/>
            <person name="Dearden P.K."/>
        </authorList>
    </citation>
    <scope>NUCLEOTIDE SEQUENCE</scope>
    <source>
        <strain evidence="10">Volc-1</strain>
    </source>
</reference>
<dbReference type="EMBL" id="JACSDY010000006">
    <property type="protein sequence ID" value="KAF7425206.1"/>
    <property type="molecule type" value="Genomic_DNA"/>
</dbReference>
<keyword evidence="11" id="KW-1185">Reference proteome</keyword>
<keyword evidence="7" id="KW-0812">Transmembrane</keyword>
<evidence type="ECO:0000256" key="2">
    <source>
        <dbReference type="ARBA" id="ARBA00022448"/>
    </source>
</evidence>
<keyword evidence="3" id="KW-0445">Lipid transport</keyword>
<keyword evidence="2" id="KW-0813">Transport</keyword>
<dbReference type="Gene3D" id="2.60.40.150">
    <property type="entry name" value="C2 domain"/>
    <property type="match status" value="2"/>
</dbReference>
<dbReference type="SMART" id="SM00239">
    <property type="entry name" value="C2"/>
    <property type="match status" value="3"/>
</dbReference>
<organism evidence="10 11">
    <name type="scientific">Vespula pensylvanica</name>
    <name type="common">Western yellow jacket</name>
    <name type="synonym">Wasp</name>
    <dbReference type="NCBI Taxonomy" id="30213"/>
    <lineage>
        <taxon>Eukaryota</taxon>
        <taxon>Metazoa</taxon>
        <taxon>Ecdysozoa</taxon>
        <taxon>Arthropoda</taxon>
        <taxon>Hexapoda</taxon>
        <taxon>Insecta</taxon>
        <taxon>Pterygota</taxon>
        <taxon>Neoptera</taxon>
        <taxon>Endopterygota</taxon>
        <taxon>Hymenoptera</taxon>
        <taxon>Apocrita</taxon>
        <taxon>Aculeata</taxon>
        <taxon>Vespoidea</taxon>
        <taxon>Vespidae</taxon>
        <taxon>Vespinae</taxon>
        <taxon>Vespula</taxon>
    </lineage>
</organism>
<evidence type="ECO:0000256" key="5">
    <source>
        <dbReference type="ARBA" id="ARBA00023136"/>
    </source>
</evidence>
<dbReference type="AlphaFoldDB" id="A0A834P1R7"/>
<gene>
    <name evidence="10" type="ORF">H0235_007644</name>
</gene>
<protein>
    <submittedName>
        <fullName evidence="10">Uncharacterized protein</fullName>
    </submittedName>
</protein>
<dbReference type="GO" id="GO:0008289">
    <property type="term" value="F:lipid binding"/>
    <property type="evidence" value="ECO:0007669"/>
    <property type="project" value="UniProtKB-KW"/>
</dbReference>
<comment type="caution">
    <text evidence="10">The sequence shown here is derived from an EMBL/GenBank/DDBJ whole genome shotgun (WGS) entry which is preliminary data.</text>
</comment>
<name>A0A834P1R7_VESPE</name>
<keyword evidence="4" id="KW-0446">Lipid-binding</keyword>
<dbReference type="CDD" id="cd00030">
    <property type="entry name" value="C2"/>
    <property type="match status" value="2"/>
</dbReference>
<feature type="region of interest" description="Disordered" evidence="6">
    <location>
        <begin position="879"/>
        <end position="905"/>
    </location>
</feature>
<feature type="region of interest" description="Disordered" evidence="6">
    <location>
        <begin position="930"/>
        <end position="951"/>
    </location>
</feature>
<dbReference type="SUPFAM" id="SSF49562">
    <property type="entry name" value="C2 domain (Calcium/lipid-binding domain, CaLB)"/>
    <property type="match status" value="2"/>
</dbReference>
<evidence type="ECO:0000259" key="9">
    <source>
        <dbReference type="PROSITE" id="PS51847"/>
    </source>
</evidence>
<dbReference type="GO" id="GO:0006869">
    <property type="term" value="P:lipid transport"/>
    <property type="evidence" value="ECO:0007669"/>
    <property type="project" value="UniProtKB-KW"/>
</dbReference>
<dbReference type="PROSITE" id="PS50004">
    <property type="entry name" value="C2"/>
    <property type="match status" value="2"/>
</dbReference>